<organism evidence="17 18">
    <name type="scientific">Candidatus Lloydbacteria bacterium CG22_combo_CG10-13_8_21_14_all_47_15</name>
    <dbReference type="NCBI Taxonomy" id="1974635"/>
    <lineage>
        <taxon>Bacteria</taxon>
        <taxon>Candidatus Lloydiibacteriota</taxon>
    </lineage>
</organism>
<dbReference type="InterPro" id="IPR020825">
    <property type="entry name" value="Phe-tRNA_synthase-like_B3/B4"/>
</dbReference>
<proteinExistence type="inferred from homology"/>
<sequence length="791" mass="87718">MKISFEWLQSFFDKPLPSPEAVARLLTMHAYEVEWVEKYHDDTIFEIDILPNRAHDSLSHRGVARELAVLAKLPIKEIISSLPAEIENVRKLSVTIEDEKLCRRYVGRVIENIAVGPSPEWLVRRLESIGQRTINNVVDATNYAMFTLGQPLHAFDADRPDSCGIIVRHARAGEAMKTLDGQEIRFTEDMLVIADTASPLALAGVKGGTQAEVTEGTKNIILEAANFEPKNVRKTSQAVGIRTDSSMRFERELAPWLASEAMEYVTALISDTAGTEETKIGITIDAYPRPQAPYLVGVSTEEVNMVLGTTLSDLDIASAFDRLGFPYEKKNPVAHVLSIARGLEGKPYLWGASVAYDAPKRFDCSSFTAYLFAQAGVNIPRMTVDQYVYGQQVSENDIKAGDLIFANTGIMKRGIHMETKEYLPGTQVPEGVDHVGLSLGGGQVMHATEKEGKVVIEPLAQSSGFQNIVGVRRYEVPERFVVSVPAERLDVRLPVDLVEEIGRIVGYDTVPVREPRSDMPSPVPQEVLFRDAVRDALADIGFSEILTSSFTAEGDPKKHRLLENPISEDKKYLRHALAPAFSDVLAKGAYYKDLLGIGAVQIFEIGKVFDKDGEYFVLAIGVKRLAKDKKARKEDEILNDALAVLSCLIDISDKKHITLYFDKNTEIAIAEVDITYAAEAIPVNSITEPAYGVSPDIVYKPVSKYPFVARDISLFVPEGIGALAVEQTLAEHAGELLSRIMLFDKFEKDGRISYAFRLVFQSYSKTLSDEEVNGIMDAIYEMAQSKQWEVR</sequence>
<keyword evidence="6" id="KW-0479">Metal-binding</keyword>
<dbReference type="AlphaFoldDB" id="A0A2H0CT45"/>
<keyword evidence="10" id="KW-0067">ATP-binding</keyword>
<protein>
    <recommendedName>
        <fullName evidence="3">phenylalanine--tRNA ligase</fullName>
        <ecNumber evidence="3">6.1.1.20</ecNumber>
    </recommendedName>
</protein>
<dbReference type="Gene3D" id="3.50.40.10">
    <property type="entry name" value="Phenylalanyl-trna Synthetase, Chain B, domain 3"/>
    <property type="match status" value="1"/>
</dbReference>
<evidence type="ECO:0000256" key="11">
    <source>
        <dbReference type="ARBA" id="ARBA00022842"/>
    </source>
</evidence>
<dbReference type="Gene3D" id="3.30.70.380">
    <property type="entry name" value="Ferrodoxin-fold anticodon-binding domain"/>
    <property type="match status" value="1"/>
</dbReference>
<dbReference type="InterPro" id="IPR005146">
    <property type="entry name" value="B3/B4_tRNA-bd"/>
</dbReference>
<dbReference type="SMART" id="SM00874">
    <property type="entry name" value="B5"/>
    <property type="match status" value="1"/>
</dbReference>
<dbReference type="GO" id="GO:0000287">
    <property type="term" value="F:magnesium ion binding"/>
    <property type="evidence" value="ECO:0007669"/>
    <property type="project" value="InterPro"/>
</dbReference>
<keyword evidence="7" id="KW-0547">Nucleotide-binding</keyword>
<dbReference type="PANTHER" id="PTHR10947:SF0">
    <property type="entry name" value="PHENYLALANINE--TRNA LIGASE BETA SUBUNIT"/>
    <property type="match status" value="1"/>
</dbReference>
<comment type="caution">
    <text evidence="17">The sequence shown here is derived from an EMBL/GenBank/DDBJ whole genome shotgun (WGS) entry which is preliminary data.</text>
</comment>
<evidence type="ECO:0000256" key="6">
    <source>
        <dbReference type="ARBA" id="ARBA00022723"/>
    </source>
</evidence>
<dbReference type="Pfam" id="PF03483">
    <property type="entry name" value="B3_4"/>
    <property type="match status" value="1"/>
</dbReference>
<dbReference type="Pfam" id="PF00877">
    <property type="entry name" value="NLPC_P60"/>
    <property type="match status" value="1"/>
</dbReference>
<keyword evidence="9" id="KW-0788">Thiol protease</keyword>
<dbReference type="InterPro" id="IPR045864">
    <property type="entry name" value="aa-tRNA-synth_II/BPL/LPL"/>
</dbReference>
<dbReference type="InterPro" id="IPR000064">
    <property type="entry name" value="NLP_P60_dom"/>
</dbReference>
<keyword evidence="5" id="KW-0645">Protease</keyword>
<dbReference type="GO" id="GO:0008234">
    <property type="term" value="F:cysteine-type peptidase activity"/>
    <property type="evidence" value="ECO:0007669"/>
    <property type="project" value="UniProtKB-KW"/>
</dbReference>
<keyword evidence="8" id="KW-0378">Hydrolase</keyword>
<feature type="domain" description="FDX-ACB" evidence="14">
    <location>
        <begin position="703"/>
        <end position="791"/>
    </location>
</feature>
<evidence type="ECO:0000259" key="14">
    <source>
        <dbReference type="PROSITE" id="PS51447"/>
    </source>
</evidence>
<feature type="domain" description="NlpC/P60" evidence="16">
    <location>
        <begin position="330"/>
        <end position="475"/>
    </location>
</feature>
<dbReference type="Pfam" id="PF17759">
    <property type="entry name" value="tRNA_synthFbeta"/>
    <property type="match status" value="1"/>
</dbReference>
<evidence type="ECO:0000256" key="9">
    <source>
        <dbReference type="ARBA" id="ARBA00022807"/>
    </source>
</evidence>
<evidence type="ECO:0000256" key="7">
    <source>
        <dbReference type="ARBA" id="ARBA00022741"/>
    </source>
</evidence>
<dbReference type="PANTHER" id="PTHR10947">
    <property type="entry name" value="PHENYLALANYL-TRNA SYNTHETASE BETA CHAIN AND LEUCINE-RICH REPEAT-CONTAINING PROTEIN 47"/>
    <property type="match status" value="1"/>
</dbReference>
<dbReference type="Proteomes" id="UP000230638">
    <property type="component" value="Unassembled WGS sequence"/>
</dbReference>
<evidence type="ECO:0000256" key="8">
    <source>
        <dbReference type="ARBA" id="ARBA00022801"/>
    </source>
</evidence>
<keyword evidence="4" id="KW-0436">Ligase</keyword>
<dbReference type="EMBL" id="PCTL01000031">
    <property type="protein sequence ID" value="PIP73074.1"/>
    <property type="molecule type" value="Genomic_DNA"/>
</dbReference>
<dbReference type="SUPFAM" id="SSF54991">
    <property type="entry name" value="Anticodon-binding domain of PheRS"/>
    <property type="match status" value="1"/>
</dbReference>
<evidence type="ECO:0000259" key="15">
    <source>
        <dbReference type="PROSITE" id="PS51483"/>
    </source>
</evidence>
<reference evidence="17 18" key="1">
    <citation type="submission" date="2017-09" db="EMBL/GenBank/DDBJ databases">
        <title>Depth-based differentiation of microbial function through sediment-hosted aquifers and enrichment of novel symbionts in the deep terrestrial subsurface.</title>
        <authorList>
            <person name="Probst A.J."/>
            <person name="Ladd B."/>
            <person name="Jarett J.K."/>
            <person name="Geller-Mcgrath D.E."/>
            <person name="Sieber C.M."/>
            <person name="Emerson J.B."/>
            <person name="Anantharaman K."/>
            <person name="Thomas B.C."/>
            <person name="Malmstrom R."/>
            <person name="Stieglmeier M."/>
            <person name="Klingl A."/>
            <person name="Woyke T."/>
            <person name="Ryan C.M."/>
            <person name="Banfield J.F."/>
        </authorList>
    </citation>
    <scope>NUCLEOTIDE SEQUENCE [LARGE SCALE GENOMIC DNA]</scope>
    <source>
        <strain evidence="17">CG22_combo_CG10-13_8_21_14_all_47_15</strain>
    </source>
</reference>
<evidence type="ECO:0000256" key="5">
    <source>
        <dbReference type="ARBA" id="ARBA00022670"/>
    </source>
</evidence>
<evidence type="ECO:0000256" key="13">
    <source>
        <dbReference type="ARBA" id="ARBA00023146"/>
    </source>
</evidence>
<dbReference type="GO" id="GO:0009328">
    <property type="term" value="C:phenylalanine-tRNA ligase complex"/>
    <property type="evidence" value="ECO:0007669"/>
    <property type="project" value="TreeGrafter"/>
</dbReference>
<dbReference type="SUPFAM" id="SSF54001">
    <property type="entry name" value="Cysteine proteinases"/>
    <property type="match status" value="1"/>
</dbReference>
<name>A0A2H0CT45_9BACT</name>
<dbReference type="InterPro" id="IPR038765">
    <property type="entry name" value="Papain-like_cys_pep_sf"/>
</dbReference>
<evidence type="ECO:0000256" key="10">
    <source>
        <dbReference type="ARBA" id="ARBA00022840"/>
    </source>
</evidence>
<dbReference type="InterPro" id="IPR005121">
    <property type="entry name" value="Fdx_antiC-bd"/>
</dbReference>
<evidence type="ECO:0000256" key="1">
    <source>
        <dbReference type="ARBA" id="ARBA00001946"/>
    </source>
</evidence>
<dbReference type="Gene3D" id="3.30.56.10">
    <property type="match status" value="1"/>
</dbReference>
<accession>A0A2H0CT45</accession>
<evidence type="ECO:0000259" key="16">
    <source>
        <dbReference type="PROSITE" id="PS51935"/>
    </source>
</evidence>
<gene>
    <name evidence="17" type="ORF">COW88_03130</name>
</gene>
<dbReference type="Gene3D" id="3.30.930.10">
    <property type="entry name" value="Bira Bifunctional Protein, Domain 2"/>
    <property type="match status" value="1"/>
</dbReference>
<feature type="domain" description="B5" evidence="15">
    <location>
        <begin position="291"/>
        <end position="512"/>
    </location>
</feature>
<dbReference type="GO" id="GO:0006432">
    <property type="term" value="P:phenylalanyl-tRNA aminoacylation"/>
    <property type="evidence" value="ECO:0007669"/>
    <property type="project" value="InterPro"/>
</dbReference>
<dbReference type="GO" id="GO:0005524">
    <property type="term" value="F:ATP binding"/>
    <property type="evidence" value="ECO:0007669"/>
    <property type="project" value="UniProtKB-KW"/>
</dbReference>
<dbReference type="PROSITE" id="PS51447">
    <property type="entry name" value="FDX_ACB"/>
    <property type="match status" value="1"/>
</dbReference>
<dbReference type="Gene3D" id="3.90.1720.10">
    <property type="entry name" value="endopeptidase domain like (from Nostoc punctiforme)"/>
    <property type="match status" value="1"/>
</dbReference>
<dbReference type="SUPFAM" id="SSF55681">
    <property type="entry name" value="Class II aaRS and biotin synthetases"/>
    <property type="match status" value="1"/>
</dbReference>
<comment type="cofactor">
    <cofactor evidence="1">
        <name>Mg(2+)</name>
        <dbReference type="ChEBI" id="CHEBI:18420"/>
    </cofactor>
</comment>
<dbReference type="InterPro" id="IPR009061">
    <property type="entry name" value="DNA-bd_dom_put_sf"/>
</dbReference>
<dbReference type="SMART" id="SM00896">
    <property type="entry name" value="FDX-ACB"/>
    <property type="match status" value="1"/>
</dbReference>
<keyword evidence="12" id="KW-0648">Protein biosynthesis</keyword>
<dbReference type="GO" id="GO:0004826">
    <property type="term" value="F:phenylalanine-tRNA ligase activity"/>
    <property type="evidence" value="ECO:0007669"/>
    <property type="project" value="UniProtKB-EC"/>
</dbReference>
<evidence type="ECO:0000256" key="2">
    <source>
        <dbReference type="ARBA" id="ARBA00007074"/>
    </source>
</evidence>
<evidence type="ECO:0000313" key="17">
    <source>
        <dbReference type="EMBL" id="PIP73074.1"/>
    </source>
</evidence>
<dbReference type="GO" id="GO:0006508">
    <property type="term" value="P:proteolysis"/>
    <property type="evidence" value="ECO:0007669"/>
    <property type="project" value="UniProtKB-KW"/>
</dbReference>
<dbReference type="Pfam" id="PF03484">
    <property type="entry name" value="B5"/>
    <property type="match status" value="1"/>
</dbReference>
<dbReference type="SUPFAM" id="SSF46955">
    <property type="entry name" value="Putative DNA-binding domain"/>
    <property type="match status" value="2"/>
</dbReference>
<evidence type="ECO:0000256" key="3">
    <source>
        <dbReference type="ARBA" id="ARBA00012814"/>
    </source>
</evidence>
<dbReference type="GO" id="GO:0003723">
    <property type="term" value="F:RNA binding"/>
    <property type="evidence" value="ECO:0007669"/>
    <property type="project" value="InterPro"/>
</dbReference>
<keyword evidence="13" id="KW-0030">Aminoacyl-tRNA synthetase</keyword>
<dbReference type="PROSITE" id="PS51935">
    <property type="entry name" value="NLPC_P60"/>
    <property type="match status" value="1"/>
</dbReference>
<keyword evidence="11" id="KW-0460">Magnesium</keyword>
<comment type="similarity">
    <text evidence="2">Belongs to the peptidase C40 family.</text>
</comment>
<dbReference type="InterPro" id="IPR045060">
    <property type="entry name" value="Phe-tRNA-ligase_IIc_bsu"/>
</dbReference>
<dbReference type="SUPFAM" id="SSF56037">
    <property type="entry name" value="PheT/TilS domain"/>
    <property type="match status" value="1"/>
</dbReference>
<dbReference type="Pfam" id="PF03147">
    <property type="entry name" value="FDX-ACB"/>
    <property type="match status" value="1"/>
</dbReference>
<dbReference type="InterPro" id="IPR005147">
    <property type="entry name" value="tRNA_synthase_B5-dom"/>
</dbReference>
<evidence type="ECO:0000256" key="4">
    <source>
        <dbReference type="ARBA" id="ARBA00022598"/>
    </source>
</evidence>
<dbReference type="EC" id="6.1.1.20" evidence="3"/>
<dbReference type="InterPro" id="IPR036690">
    <property type="entry name" value="Fdx_antiC-bd_sf"/>
</dbReference>
<evidence type="ECO:0000256" key="12">
    <source>
        <dbReference type="ARBA" id="ARBA00022917"/>
    </source>
</evidence>
<dbReference type="SMART" id="SM00873">
    <property type="entry name" value="B3_4"/>
    <property type="match status" value="1"/>
</dbReference>
<dbReference type="InterPro" id="IPR041616">
    <property type="entry name" value="PheRS_beta_core"/>
</dbReference>
<dbReference type="PROSITE" id="PS51483">
    <property type="entry name" value="B5"/>
    <property type="match status" value="1"/>
</dbReference>
<evidence type="ECO:0000313" key="18">
    <source>
        <dbReference type="Proteomes" id="UP000230638"/>
    </source>
</evidence>